<dbReference type="InterPro" id="IPR002656">
    <property type="entry name" value="Acyl_transf_3_dom"/>
</dbReference>
<evidence type="ECO:0000313" key="3">
    <source>
        <dbReference type="EnsemblMetazoa" id="PPA24817.1"/>
    </source>
</evidence>
<dbReference type="Proteomes" id="UP000005239">
    <property type="component" value="Unassembled WGS sequence"/>
</dbReference>
<dbReference type="PANTHER" id="PTHR23028">
    <property type="entry name" value="ACETYLTRANSFERASE"/>
    <property type="match status" value="1"/>
</dbReference>
<sequence length="693" mass="77265">MTKREDIQGIRGLAIAAVLAFHLNDAMFPAGFVGVDMFFVLSGYLMSVILGKEEILNLKVFGDFYKRRFKRIVPLYAILIAALLILVPCFLLQRDVLKFYEDVLWAACFATNIHTVLEDNDYFAELYDSNVLTHTWSLGVEIQYYLIVPFIVLAHRKLSEKCNFFLHLLLLGSLAFQLLSSPNASFNLLPSRVWQFIAGGLAHDLSSSWSADLASGSSVKYEKLRTDELADAEVDCVIDGIEQPTAFSQALESLSTDFLSFALVALVLSPWIIFPIPVLRFIAVLMTGGLLVMGAEECRQGVLLTMRPLVYLGDLSYIVYLAHWPVVVMWKSVADVVSLPMMAIACCLAITFVVSVIAHHTIEQYFIRAKAATATIVVGILYGFLALALMFNLPLEINKRMESAPAASSVNVTAAMKWNEHESHAIYYKSRPFKECVDDSEGRAMRGGYSGKREYECVWKPKNSTGSLKVLVMGNSISHRATKILKPVIEKSFPQVALMRLYAMSACRPIEPARGCVPFLEKMPVLAREMQPDVTFVIWDNSKRLLAPLTDAANDAATADLIAFLKPIANASGTLILDEFYPTASTSAGMANSMHKRLLREQSTKDLKGTLESFTTSHSSYFARLDNIHIPNLLRHNTSAGMCGEEKGVCWWYNRRNLHAYFTDNVHLSSDGQELMMDSYSDILKKAIDRLGA</sequence>
<dbReference type="Pfam" id="PF01757">
    <property type="entry name" value="Acyl_transf_3"/>
    <property type="match status" value="1"/>
</dbReference>
<evidence type="ECO:0000259" key="2">
    <source>
        <dbReference type="Pfam" id="PF19040"/>
    </source>
</evidence>
<organism evidence="3 4">
    <name type="scientific">Pristionchus pacificus</name>
    <name type="common">Parasitic nematode worm</name>
    <dbReference type="NCBI Taxonomy" id="54126"/>
    <lineage>
        <taxon>Eukaryota</taxon>
        <taxon>Metazoa</taxon>
        <taxon>Ecdysozoa</taxon>
        <taxon>Nematoda</taxon>
        <taxon>Chromadorea</taxon>
        <taxon>Rhabditida</taxon>
        <taxon>Rhabditina</taxon>
        <taxon>Diplogasteromorpha</taxon>
        <taxon>Diplogasteroidea</taxon>
        <taxon>Neodiplogasteridae</taxon>
        <taxon>Pristionchus</taxon>
    </lineage>
</organism>
<feature type="domain" description="SGNH" evidence="2">
    <location>
        <begin position="455"/>
        <end position="678"/>
    </location>
</feature>
<reference evidence="4" key="1">
    <citation type="journal article" date="2008" name="Nat. Genet.">
        <title>The Pristionchus pacificus genome provides a unique perspective on nematode lifestyle and parasitism.</title>
        <authorList>
            <person name="Dieterich C."/>
            <person name="Clifton S.W."/>
            <person name="Schuster L.N."/>
            <person name="Chinwalla A."/>
            <person name="Delehaunty K."/>
            <person name="Dinkelacker I."/>
            <person name="Fulton L."/>
            <person name="Fulton R."/>
            <person name="Godfrey J."/>
            <person name="Minx P."/>
            <person name="Mitreva M."/>
            <person name="Roeseler W."/>
            <person name="Tian H."/>
            <person name="Witte H."/>
            <person name="Yang S.P."/>
            <person name="Wilson R.K."/>
            <person name="Sommer R.J."/>
        </authorList>
    </citation>
    <scope>NUCLEOTIDE SEQUENCE [LARGE SCALE GENOMIC DNA]</scope>
    <source>
        <strain evidence="4">PS312</strain>
    </source>
</reference>
<feature type="domain" description="Acyltransferase 3" evidence="1">
    <location>
        <begin position="6"/>
        <end position="358"/>
    </location>
</feature>
<evidence type="ECO:0000259" key="1">
    <source>
        <dbReference type="Pfam" id="PF01757"/>
    </source>
</evidence>
<keyword evidence="4" id="KW-1185">Reference proteome</keyword>
<accession>A0A2A6BR50</accession>
<dbReference type="OrthoDB" id="10061508at2759"/>
<dbReference type="InterPro" id="IPR043968">
    <property type="entry name" value="SGNH"/>
</dbReference>
<dbReference type="Pfam" id="PF19040">
    <property type="entry name" value="SGNH"/>
    <property type="match status" value="1"/>
</dbReference>
<protein>
    <submittedName>
        <fullName evidence="3">Acyltransferase</fullName>
    </submittedName>
</protein>
<dbReference type="GO" id="GO:0000271">
    <property type="term" value="P:polysaccharide biosynthetic process"/>
    <property type="evidence" value="ECO:0000318"/>
    <property type="project" value="GO_Central"/>
</dbReference>
<dbReference type="PANTHER" id="PTHR23028:SF53">
    <property type="entry name" value="ACYL_TRANSF_3 DOMAIN-CONTAINING PROTEIN"/>
    <property type="match status" value="1"/>
</dbReference>
<evidence type="ECO:0000313" key="4">
    <source>
        <dbReference type="Proteomes" id="UP000005239"/>
    </source>
</evidence>
<dbReference type="GO" id="GO:0016747">
    <property type="term" value="F:acyltransferase activity, transferring groups other than amino-acyl groups"/>
    <property type="evidence" value="ECO:0007669"/>
    <property type="project" value="InterPro"/>
</dbReference>
<accession>A0A8R1YFR1</accession>
<name>A0A2A6BR50_PRIPA</name>
<gene>
    <name evidence="3" type="primary">WBGene00114371</name>
</gene>
<proteinExistence type="predicted"/>
<dbReference type="AlphaFoldDB" id="A0A2A6BR50"/>
<dbReference type="EnsemblMetazoa" id="PPA24817.1">
    <property type="protein sequence ID" value="PPA24817.1"/>
    <property type="gene ID" value="WBGene00114371"/>
</dbReference>
<dbReference type="GO" id="GO:0016020">
    <property type="term" value="C:membrane"/>
    <property type="evidence" value="ECO:0000318"/>
    <property type="project" value="GO_Central"/>
</dbReference>
<dbReference type="InterPro" id="IPR050879">
    <property type="entry name" value="Acyltransferase_3"/>
</dbReference>
<reference evidence="3" key="2">
    <citation type="submission" date="2022-06" db="UniProtKB">
        <authorList>
            <consortium name="EnsemblMetazoa"/>
        </authorList>
    </citation>
    <scope>IDENTIFICATION</scope>
    <source>
        <strain evidence="3">PS312</strain>
    </source>
</reference>